<comment type="similarity">
    <text evidence="1">Belongs to the PPR family. PCMP-H subfamily.</text>
</comment>
<dbReference type="Gene3D" id="1.25.40.10">
    <property type="entry name" value="Tetratricopeptide repeat domain"/>
    <property type="match status" value="2"/>
</dbReference>
<dbReference type="STRING" id="22663.A0A2I0KHY9"/>
<evidence type="ECO:0000313" key="6">
    <source>
        <dbReference type="Proteomes" id="UP000233551"/>
    </source>
</evidence>
<keyword evidence="6" id="KW-1185">Reference proteome</keyword>
<dbReference type="InterPro" id="IPR032867">
    <property type="entry name" value="DYW_dom"/>
</dbReference>
<dbReference type="Proteomes" id="UP000233551">
    <property type="component" value="Unassembled WGS sequence"/>
</dbReference>
<dbReference type="Pfam" id="PF14432">
    <property type="entry name" value="DYW_deaminase"/>
    <property type="match status" value="1"/>
</dbReference>
<dbReference type="InterPro" id="IPR002885">
    <property type="entry name" value="PPR_rpt"/>
</dbReference>
<dbReference type="GO" id="GO:0009451">
    <property type="term" value="P:RNA modification"/>
    <property type="evidence" value="ECO:0007669"/>
    <property type="project" value="InterPro"/>
</dbReference>
<feature type="repeat" description="PPR" evidence="3">
    <location>
        <begin position="193"/>
        <end position="227"/>
    </location>
</feature>
<protein>
    <recommendedName>
        <fullName evidence="4">DYW domain-containing protein</fullName>
    </recommendedName>
</protein>
<keyword evidence="2" id="KW-0677">Repeat</keyword>
<name>A0A2I0KHY9_PUNGR</name>
<dbReference type="NCBIfam" id="TIGR00756">
    <property type="entry name" value="PPR"/>
    <property type="match status" value="1"/>
</dbReference>
<gene>
    <name evidence="5" type="ORF">CRG98_011677</name>
</gene>
<evidence type="ECO:0000256" key="2">
    <source>
        <dbReference type="ARBA" id="ARBA00022737"/>
    </source>
</evidence>
<comment type="caution">
    <text evidence="5">The sequence shown here is derived from an EMBL/GenBank/DDBJ whole genome shotgun (WGS) entry which is preliminary data.</text>
</comment>
<reference evidence="5 6" key="1">
    <citation type="submission" date="2017-11" db="EMBL/GenBank/DDBJ databases">
        <title>De-novo sequencing of pomegranate (Punica granatum L.) genome.</title>
        <authorList>
            <person name="Akparov Z."/>
            <person name="Amiraslanov A."/>
            <person name="Hajiyeva S."/>
            <person name="Abbasov M."/>
            <person name="Kaur K."/>
            <person name="Hamwieh A."/>
            <person name="Solovyev V."/>
            <person name="Salamov A."/>
            <person name="Braich B."/>
            <person name="Kosarev P."/>
            <person name="Mahmoud A."/>
            <person name="Hajiyev E."/>
            <person name="Babayeva S."/>
            <person name="Izzatullayeva V."/>
            <person name="Mammadov A."/>
            <person name="Mammadov A."/>
            <person name="Sharifova S."/>
            <person name="Ojaghi J."/>
            <person name="Eynullazada K."/>
            <person name="Bayramov B."/>
            <person name="Abdulazimova A."/>
            <person name="Shahmuradov I."/>
        </authorList>
    </citation>
    <scope>NUCLEOTIDE SEQUENCE [LARGE SCALE GENOMIC DNA]</scope>
    <source>
        <strain evidence="6">cv. AG2017</strain>
        <tissue evidence="5">Leaf</tissue>
    </source>
</reference>
<dbReference type="PANTHER" id="PTHR47926:SF347">
    <property type="entry name" value="PENTATRICOPEPTIDE REPEAT-CONTAINING PROTEIN"/>
    <property type="match status" value="1"/>
</dbReference>
<organism evidence="5 6">
    <name type="scientific">Punica granatum</name>
    <name type="common">Pomegranate</name>
    <dbReference type="NCBI Taxonomy" id="22663"/>
    <lineage>
        <taxon>Eukaryota</taxon>
        <taxon>Viridiplantae</taxon>
        <taxon>Streptophyta</taxon>
        <taxon>Embryophyta</taxon>
        <taxon>Tracheophyta</taxon>
        <taxon>Spermatophyta</taxon>
        <taxon>Magnoliopsida</taxon>
        <taxon>eudicotyledons</taxon>
        <taxon>Gunneridae</taxon>
        <taxon>Pentapetalae</taxon>
        <taxon>rosids</taxon>
        <taxon>malvids</taxon>
        <taxon>Myrtales</taxon>
        <taxon>Lythraceae</taxon>
        <taxon>Punica</taxon>
    </lineage>
</organism>
<dbReference type="InterPro" id="IPR011990">
    <property type="entry name" value="TPR-like_helical_dom_sf"/>
</dbReference>
<dbReference type="GO" id="GO:0008270">
    <property type="term" value="F:zinc ion binding"/>
    <property type="evidence" value="ECO:0007669"/>
    <property type="project" value="InterPro"/>
</dbReference>
<feature type="domain" description="DYW" evidence="4">
    <location>
        <begin position="300"/>
        <end position="348"/>
    </location>
</feature>
<dbReference type="Pfam" id="PF01535">
    <property type="entry name" value="PPR"/>
    <property type="match status" value="2"/>
</dbReference>
<sequence>MFLPPTASRLPAGAPAAGATPRINNCSLEKLSATNYVLTLYVKSWKLFDAHCLFDEIPNRDVRSWTTLPSSFSQAGASPTSVLDLFRSMQVEGERMALELLYEKELGPNFNEFTFSIVLSLAAALTLLDLGMQIHGHVIRCEIGVNGFIRTSLVDMYCKCGKVAKANVVLVKLPAGSETIRNNKKSHEKLSRQTVSYSSLISGYVLKGDFESAFRTFRSMVCGQLKVNEYIVTTSTLSVCASTGILGLGLQLHAYIQKVGHKMDVPLRSSLIDMYNDTHPNSSEIRSFLDELIERLKEIGYLPQAKLVMQDVEEEGEMLVGFHSEKLAIAYGVLNTGPGMPIRVTKNL</sequence>
<evidence type="ECO:0000256" key="1">
    <source>
        <dbReference type="ARBA" id="ARBA00006643"/>
    </source>
</evidence>
<dbReference type="AlphaFoldDB" id="A0A2I0KHY9"/>
<evidence type="ECO:0000256" key="3">
    <source>
        <dbReference type="PROSITE-ProRule" id="PRU00708"/>
    </source>
</evidence>
<dbReference type="EMBL" id="PGOL01000571">
    <property type="protein sequence ID" value="PKI68081.1"/>
    <property type="molecule type" value="Genomic_DNA"/>
</dbReference>
<dbReference type="InterPro" id="IPR046960">
    <property type="entry name" value="PPR_At4g14850-like_plant"/>
</dbReference>
<evidence type="ECO:0000313" key="5">
    <source>
        <dbReference type="EMBL" id="PKI68081.1"/>
    </source>
</evidence>
<evidence type="ECO:0000259" key="4">
    <source>
        <dbReference type="Pfam" id="PF14432"/>
    </source>
</evidence>
<dbReference type="PANTHER" id="PTHR47926">
    <property type="entry name" value="PENTATRICOPEPTIDE REPEAT-CONTAINING PROTEIN"/>
    <property type="match status" value="1"/>
</dbReference>
<dbReference type="GO" id="GO:0003723">
    <property type="term" value="F:RNA binding"/>
    <property type="evidence" value="ECO:0007669"/>
    <property type="project" value="InterPro"/>
</dbReference>
<accession>A0A2I0KHY9</accession>
<proteinExistence type="inferred from homology"/>
<dbReference type="PROSITE" id="PS51375">
    <property type="entry name" value="PPR"/>
    <property type="match status" value="1"/>
</dbReference>